<protein>
    <submittedName>
        <fullName evidence="1">Uncharacterized protein</fullName>
    </submittedName>
</protein>
<dbReference type="RefSeq" id="WP_004466807.1">
    <property type="nucleotide sequence ID" value="NZ_CP006694.1"/>
</dbReference>
<dbReference type="EMBL" id="CP006694">
    <property type="protein sequence ID" value="AIT10825.1"/>
    <property type="molecule type" value="Genomic_DNA"/>
</dbReference>
<accession>A0A097ESE6</accession>
<evidence type="ECO:0000313" key="1">
    <source>
        <dbReference type="EMBL" id="AIT10825.1"/>
    </source>
</evidence>
<sequence length="88" mass="9963">MFLSDILIIHPKTANISLFNRCETLLQGVKLFGDKRKTDLPLQASYQESVPKPLEHLYKIQIHFSLYDSLSMAILCGNSIPTTIISEL</sequence>
<name>A0A097ESE6_9LEPT</name>
<dbReference type="AlphaFoldDB" id="A0A097ESE6"/>
<proteinExistence type="predicted"/>
<reference evidence="1 2" key="2">
    <citation type="journal article" date="2014" name="Emerg. Microbes Infect.">
        <title>Potential impact on kidney infection: a whole-genome analysis of Leptospira santarosai serovar Shermani.</title>
        <authorList>
            <person name="Chou L.F."/>
            <person name="Chen T.W."/>
            <person name="Ko Y.C."/>
            <person name="Pan M.J."/>
            <person name="Tian Y.C."/>
            <person name="Chiu C.H."/>
            <person name="Tang P."/>
            <person name="Hung C.C."/>
            <person name="Yang C.W."/>
        </authorList>
    </citation>
    <scope>NUCLEOTIDE SEQUENCE</scope>
    <source>
        <strain evidence="1 2">LT 821</strain>
    </source>
</reference>
<dbReference type="KEGG" id="lst:LSS_21015"/>
<dbReference type="GeneID" id="69784632"/>
<evidence type="ECO:0000313" key="2">
    <source>
        <dbReference type="Proteomes" id="UP000035800"/>
    </source>
</evidence>
<reference evidence="1 2" key="1">
    <citation type="journal article" date="2012" name="Gene">
        <title>Sequence of Leptospira santarosai serovar Shermani genome and prediction of virulence-associated genes.</title>
        <authorList>
            <person name="Chou L.F."/>
            <person name="Chen Y.T."/>
            <person name="Lu C.W."/>
            <person name="Ko Y.C."/>
            <person name="Tang C.Y."/>
            <person name="Pan M.J."/>
            <person name="Tian Y.C."/>
            <person name="Chiu C.H."/>
            <person name="Hung C.C."/>
            <person name="Yang C.W."/>
        </authorList>
    </citation>
    <scope>NUCLEOTIDE SEQUENCE [LARGE SCALE GENOMIC DNA]</scope>
    <source>
        <strain evidence="1">LT 821</strain>
    </source>
</reference>
<organism evidence="1 2">
    <name type="scientific">Leptospira santarosai serovar Shermani str. LT 821</name>
    <dbReference type="NCBI Taxonomy" id="758847"/>
    <lineage>
        <taxon>Bacteria</taxon>
        <taxon>Pseudomonadati</taxon>
        <taxon>Spirochaetota</taxon>
        <taxon>Spirochaetia</taxon>
        <taxon>Leptospirales</taxon>
        <taxon>Leptospiraceae</taxon>
        <taxon>Leptospira</taxon>
    </lineage>
</organism>
<dbReference type="Proteomes" id="UP000035800">
    <property type="component" value="Chromosome I"/>
</dbReference>
<gene>
    <name evidence="1" type="ORF">LSS_21015</name>
</gene>